<evidence type="ECO:0000313" key="2">
    <source>
        <dbReference type="EMBL" id="SOY28892.1"/>
    </source>
</evidence>
<name>A0A2K4ZEK3_9FIRM</name>
<feature type="transmembrane region" description="Helical" evidence="1">
    <location>
        <begin position="207"/>
        <end position="229"/>
    </location>
</feature>
<dbReference type="Proteomes" id="UP000236311">
    <property type="component" value="Unassembled WGS sequence"/>
</dbReference>
<accession>A0A2K4ZEK3</accession>
<feature type="transmembrane region" description="Helical" evidence="1">
    <location>
        <begin position="159"/>
        <end position="181"/>
    </location>
</feature>
<feature type="transmembrane region" description="Helical" evidence="1">
    <location>
        <begin position="236"/>
        <end position="269"/>
    </location>
</feature>
<protein>
    <submittedName>
        <fullName evidence="2">Uncharacterized protein</fullName>
    </submittedName>
</protein>
<keyword evidence="3" id="KW-1185">Reference proteome</keyword>
<feature type="transmembrane region" description="Helical" evidence="1">
    <location>
        <begin position="108"/>
        <end position="127"/>
    </location>
</feature>
<sequence>MKEYKNDELIRAKAATIRWNDGLFVLSALIYRVMLDWGYKVLSTSYFKVQFALNINEAKVLISYIAVLILCMLTVHKSGSKVFFIRMLLFVTVIPNTSVYGMRDGSSVFFGWVTLSFAITEIFVLNLKLWRSDVIRKSDIRNKTYEFGRKMHIRKTDQVGTLINFALMLFTIITIICMYVSNGMPGTIALNLYKVYEVRNSYQASKYLNYAISLVSTVIVPFGIADGYVTGSKGKFIFYTIVQLTLFLWTGNKVFLFSLIIIIGLLIIIRCRLTRNVFFYGITSITFLGNLSCIFENEIFEFIFSLVNRRMLLDSATLKYFYYDYFVVHDQTVLGLGGTVLAPFLGKGLGTEYRYDLSYYYTGMKSNANTGIFGGDFAQLGIYAFVVVPVLLIMLFYLIERVEHYCGSAFVLLFFVYTIYYLNETCIFLYLFNFTGILVCIISLFYRYKNCKNMGAVLN</sequence>
<organism evidence="2 3">
    <name type="scientific">Acetatifactor muris</name>
    <dbReference type="NCBI Taxonomy" id="879566"/>
    <lineage>
        <taxon>Bacteria</taxon>
        <taxon>Bacillati</taxon>
        <taxon>Bacillota</taxon>
        <taxon>Clostridia</taxon>
        <taxon>Lachnospirales</taxon>
        <taxon>Lachnospiraceae</taxon>
        <taxon>Acetatifactor</taxon>
    </lineage>
</organism>
<feature type="transmembrane region" description="Helical" evidence="1">
    <location>
        <begin position="83"/>
        <end position="102"/>
    </location>
</feature>
<keyword evidence="1" id="KW-0472">Membrane</keyword>
<feature type="transmembrane region" description="Helical" evidence="1">
    <location>
        <begin position="21"/>
        <end position="39"/>
    </location>
</feature>
<feature type="transmembrane region" description="Helical" evidence="1">
    <location>
        <begin position="428"/>
        <end position="446"/>
    </location>
</feature>
<feature type="transmembrane region" description="Helical" evidence="1">
    <location>
        <begin position="405"/>
        <end position="422"/>
    </location>
</feature>
<keyword evidence="1" id="KW-1133">Transmembrane helix</keyword>
<reference evidence="2 3" key="1">
    <citation type="submission" date="2018-01" db="EMBL/GenBank/DDBJ databases">
        <authorList>
            <person name="Gaut B.S."/>
            <person name="Morton B.R."/>
            <person name="Clegg M.T."/>
            <person name="Duvall M.R."/>
        </authorList>
    </citation>
    <scope>NUCLEOTIDE SEQUENCE [LARGE SCALE GENOMIC DNA]</scope>
    <source>
        <strain evidence="2">GP69</strain>
    </source>
</reference>
<evidence type="ECO:0000256" key="1">
    <source>
        <dbReference type="SAM" id="Phobius"/>
    </source>
</evidence>
<dbReference type="EMBL" id="OFSM01000007">
    <property type="protein sequence ID" value="SOY28892.1"/>
    <property type="molecule type" value="Genomic_DNA"/>
</dbReference>
<feature type="transmembrane region" description="Helical" evidence="1">
    <location>
        <begin position="380"/>
        <end position="398"/>
    </location>
</feature>
<dbReference type="AlphaFoldDB" id="A0A2K4ZEK3"/>
<dbReference type="RefSeq" id="WP_103238963.1">
    <property type="nucleotide sequence ID" value="NZ_JANJZD010000014.1"/>
</dbReference>
<evidence type="ECO:0000313" key="3">
    <source>
        <dbReference type="Proteomes" id="UP000236311"/>
    </source>
</evidence>
<keyword evidence="1" id="KW-0812">Transmembrane</keyword>
<feature type="transmembrane region" description="Helical" evidence="1">
    <location>
        <begin position="59"/>
        <end position="76"/>
    </location>
</feature>
<gene>
    <name evidence="2" type="ORF">AMURIS_01606</name>
</gene>
<proteinExistence type="predicted"/>